<dbReference type="STRING" id="453582.SAMN05421580_102122"/>
<feature type="binding site" evidence="7">
    <location>
        <position position="123"/>
    </location>
    <ligand>
        <name>Zn(2+)</name>
        <dbReference type="ChEBI" id="CHEBI:29105"/>
        <label>2</label>
    </ligand>
</feature>
<dbReference type="Gene3D" id="3.40.630.10">
    <property type="entry name" value="Zn peptidases"/>
    <property type="match status" value="1"/>
</dbReference>
<dbReference type="NCBIfam" id="TIGR01879">
    <property type="entry name" value="hydantase"/>
    <property type="match status" value="1"/>
</dbReference>
<dbReference type="CDD" id="cd03884">
    <property type="entry name" value="M20_bAS"/>
    <property type="match status" value="1"/>
</dbReference>
<comment type="cofactor">
    <cofactor evidence="7">
        <name>Zn(2+)</name>
        <dbReference type="ChEBI" id="CHEBI:29105"/>
    </cofactor>
    <text evidence="7">Binds 2 Zn(2+) ions per subunit.</text>
</comment>
<dbReference type="Pfam" id="PF01546">
    <property type="entry name" value="Peptidase_M20"/>
    <property type="match status" value="1"/>
</dbReference>
<comment type="similarity">
    <text evidence="2">Belongs to the peptidase M20 family.</text>
</comment>
<protein>
    <submittedName>
        <fullName evidence="10">Allantoate deiminase</fullName>
    </submittedName>
</protein>
<evidence type="ECO:0000256" key="6">
    <source>
        <dbReference type="ARBA" id="ARBA00023211"/>
    </source>
</evidence>
<dbReference type="Gene3D" id="3.30.70.360">
    <property type="match status" value="1"/>
</dbReference>
<evidence type="ECO:0000256" key="3">
    <source>
        <dbReference type="ARBA" id="ARBA00011738"/>
    </source>
</evidence>
<dbReference type="PIRSF" id="PIRSF001235">
    <property type="entry name" value="Amidase_carbamoylase"/>
    <property type="match status" value="1"/>
</dbReference>
<evidence type="ECO:0000256" key="4">
    <source>
        <dbReference type="ARBA" id="ARBA00022723"/>
    </source>
</evidence>
<dbReference type="Pfam" id="PF07687">
    <property type="entry name" value="M20_dimer"/>
    <property type="match status" value="1"/>
</dbReference>
<evidence type="ECO:0000256" key="7">
    <source>
        <dbReference type="PIRSR" id="PIRSR001235-1"/>
    </source>
</evidence>
<name>A0A1N7JUK5_9RHOB</name>
<evidence type="ECO:0000313" key="10">
    <source>
        <dbReference type="EMBL" id="SIS53042.1"/>
    </source>
</evidence>
<feature type="binding site" evidence="8">
    <location>
        <position position="269"/>
    </location>
    <ligand>
        <name>allantoate</name>
        <dbReference type="ChEBI" id="CHEBI:17536"/>
    </ligand>
</feature>
<dbReference type="GO" id="GO:0016813">
    <property type="term" value="F:hydrolase activity, acting on carbon-nitrogen (but not peptide) bonds, in linear amidines"/>
    <property type="evidence" value="ECO:0007669"/>
    <property type="project" value="InterPro"/>
</dbReference>
<dbReference type="AlphaFoldDB" id="A0A1N7JUK5"/>
<feature type="binding site" evidence="7">
    <location>
        <position position="88"/>
    </location>
    <ligand>
        <name>Zn(2+)</name>
        <dbReference type="ChEBI" id="CHEBI:29105"/>
        <label>1</label>
    </ligand>
</feature>
<organism evidence="10 11">
    <name type="scientific">Rhodobacter aestuarii</name>
    <dbReference type="NCBI Taxonomy" id="453582"/>
    <lineage>
        <taxon>Bacteria</taxon>
        <taxon>Pseudomonadati</taxon>
        <taxon>Pseudomonadota</taxon>
        <taxon>Alphaproteobacteria</taxon>
        <taxon>Rhodobacterales</taxon>
        <taxon>Rhodobacter group</taxon>
        <taxon>Rhodobacter</taxon>
    </lineage>
</organism>
<keyword evidence="11" id="KW-1185">Reference proteome</keyword>
<evidence type="ECO:0000256" key="5">
    <source>
        <dbReference type="ARBA" id="ARBA00022801"/>
    </source>
</evidence>
<dbReference type="PANTHER" id="PTHR32494:SF19">
    <property type="entry name" value="ALLANTOATE DEIMINASE-RELATED"/>
    <property type="match status" value="1"/>
</dbReference>
<feature type="binding site" evidence="8">
    <location>
        <position position="212"/>
    </location>
    <ligand>
        <name>allantoate</name>
        <dbReference type="ChEBI" id="CHEBI:17536"/>
    </ligand>
</feature>
<dbReference type="InterPro" id="IPR010158">
    <property type="entry name" value="Amidase_Cbmase"/>
</dbReference>
<evidence type="ECO:0000256" key="1">
    <source>
        <dbReference type="ARBA" id="ARBA00001936"/>
    </source>
</evidence>
<sequence>MSALAERTLARLAELAAITAEPGKMTRLAFSPEMRAANDLVARWLREAGATSVRMDAAGNLIGRWGGPGPALALGSHLDTVRDGGIYDGPLGVLAAIAAMEALQMAGDALPFPVEILCFGDEEGTRFGTSLAGSLSLAGGHREGGLVLCDADGITARQALSDFGLDPDRISEAAAGHRAYFGYLELHIEQGPVLEQAGVPFGVVSGIAGATRGRIVVTGQAGHAGTVPMALRQDALTGAAEIILAIERAAGPDVVATVGQCTVRPGGTNTIPGAVELSLDLRALENDKRAAACAQIQYEIAQIAKRRVLSAALDITSQSDSSACAPQLMASLSRATKRMMGAAPPVLPSGAGHDGAHMKMICDYGMLFMRCRGGISHHPDEAIDTQDVAPAIAILAETLRDLAHHLTA</sequence>
<feature type="binding site" evidence="7">
    <location>
        <position position="187"/>
    </location>
    <ligand>
        <name>Zn(2+)</name>
        <dbReference type="ChEBI" id="CHEBI:29105"/>
        <label>1</label>
    </ligand>
</feature>
<dbReference type="RefSeq" id="WP_076483722.1">
    <property type="nucleotide sequence ID" value="NZ_FTOG01000002.1"/>
</dbReference>
<keyword evidence="4 7" id="KW-0479">Metal-binding</keyword>
<feature type="domain" description="Peptidase M20 dimerisation" evidence="9">
    <location>
        <begin position="208"/>
        <end position="306"/>
    </location>
</feature>
<feature type="binding site" evidence="7">
    <location>
        <position position="377"/>
    </location>
    <ligand>
        <name>Zn(2+)</name>
        <dbReference type="ChEBI" id="CHEBI:29105"/>
        <label>2</label>
    </ligand>
</feature>
<proteinExistence type="inferred from homology"/>
<evidence type="ECO:0000256" key="2">
    <source>
        <dbReference type="ARBA" id="ARBA00006153"/>
    </source>
</evidence>
<keyword evidence="5" id="KW-0378">Hydrolase</keyword>
<comment type="subunit">
    <text evidence="3">Homodimer.</text>
</comment>
<dbReference type="PROSITE" id="PS00758">
    <property type="entry name" value="ARGE_DAPE_CPG2_1"/>
    <property type="match status" value="1"/>
</dbReference>
<accession>A0A1N7JUK5</accession>
<evidence type="ECO:0000259" key="9">
    <source>
        <dbReference type="Pfam" id="PF07687"/>
    </source>
</evidence>
<dbReference type="InterPro" id="IPR036264">
    <property type="entry name" value="Bact_exopeptidase_dim_dom"/>
</dbReference>
<feature type="binding site" evidence="8">
    <location>
        <position position="282"/>
    </location>
    <ligand>
        <name>allantoate</name>
        <dbReference type="ChEBI" id="CHEBI:17536"/>
    </ligand>
</feature>
<gene>
    <name evidence="10" type="ORF">SAMN05421580_102122</name>
</gene>
<dbReference type="SUPFAM" id="SSF53187">
    <property type="entry name" value="Zn-dependent exopeptidases"/>
    <property type="match status" value="1"/>
</dbReference>
<comment type="cofactor">
    <cofactor evidence="1">
        <name>Mn(2+)</name>
        <dbReference type="ChEBI" id="CHEBI:29035"/>
    </cofactor>
</comment>
<dbReference type="InterPro" id="IPR002933">
    <property type="entry name" value="Peptidase_M20"/>
</dbReference>
<dbReference type="InterPro" id="IPR001261">
    <property type="entry name" value="ArgE/DapE_CS"/>
</dbReference>
<dbReference type="NCBIfam" id="NF006775">
    <property type="entry name" value="PRK09290.2-5"/>
    <property type="match status" value="1"/>
</dbReference>
<evidence type="ECO:0000313" key="11">
    <source>
        <dbReference type="Proteomes" id="UP000186221"/>
    </source>
</evidence>
<keyword evidence="7" id="KW-0862">Zinc</keyword>
<dbReference type="SUPFAM" id="SSF55031">
    <property type="entry name" value="Bacterial exopeptidase dimerisation domain"/>
    <property type="match status" value="1"/>
</dbReference>
<dbReference type="OrthoDB" id="9808195at2"/>
<evidence type="ECO:0000256" key="8">
    <source>
        <dbReference type="PIRSR" id="PIRSR001235-2"/>
    </source>
</evidence>
<dbReference type="PANTHER" id="PTHR32494">
    <property type="entry name" value="ALLANTOATE DEIMINASE-RELATED"/>
    <property type="match status" value="1"/>
</dbReference>
<dbReference type="EMBL" id="FTOG01000002">
    <property type="protein sequence ID" value="SIS53042.1"/>
    <property type="molecule type" value="Genomic_DNA"/>
</dbReference>
<reference evidence="11" key="1">
    <citation type="submission" date="2017-01" db="EMBL/GenBank/DDBJ databases">
        <authorList>
            <person name="Varghese N."/>
            <person name="Submissions S."/>
        </authorList>
    </citation>
    <scope>NUCLEOTIDE SEQUENCE [LARGE SCALE GENOMIC DNA]</scope>
    <source>
        <strain evidence="11">DSM 19945</strain>
    </source>
</reference>
<feature type="binding site" evidence="7">
    <location>
        <position position="77"/>
    </location>
    <ligand>
        <name>Zn(2+)</name>
        <dbReference type="ChEBI" id="CHEBI:29105"/>
        <label>1</label>
    </ligand>
</feature>
<dbReference type="GO" id="GO:0046872">
    <property type="term" value="F:metal ion binding"/>
    <property type="evidence" value="ECO:0007669"/>
    <property type="project" value="UniProtKB-KW"/>
</dbReference>
<keyword evidence="6" id="KW-0464">Manganese</keyword>
<dbReference type="InterPro" id="IPR011650">
    <property type="entry name" value="Peptidase_M20_dimer"/>
</dbReference>
<feature type="binding site" evidence="7">
    <location>
        <position position="88"/>
    </location>
    <ligand>
        <name>Zn(2+)</name>
        <dbReference type="ChEBI" id="CHEBI:29105"/>
        <label>2</label>
    </ligand>
</feature>
<dbReference type="Proteomes" id="UP000186221">
    <property type="component" value="Unassembled WGS sequence"/>
</dbReference>